<accession>A0ABR7R4P1</accession>
<evidence type="ECO:0000313" key="1">
    <source>
        <dbReference type="EMBL" id="MBC9176719.1"/>
    </source>
</evidence>
<dbReference type="EMBL" id="JACTUZ010000018">
    <property type="protein sequence ID" value="MBC9176719.1"/>
    <property type="molecule type" value="Genomic_DNA"/>
</dbReference>
<evidence type="ECO:0000313" key="2">
    <source>
        <dbReference type="Proteomes" id="UP000603940"/>
    </source>
</evidence>
<name>A0ABR7R4P1_9PROT</name>
<dbReference type="Proteomes" id="UP000603940">
    <property type="component" value="Unassembled WGS sequence"/>
</dbReference>
<evidence type="ECO:0008006" key="3">
    <source>
        <dbReference type="Google" id="ProtNLM"/>
    </source>
</evidence>
<protein>
    <recommendedName>
        <fullName evidence="3">Apea-like HEPN domain-containing protein</fullName>
    </recommendedName>
</protein>
<keyword evidence="2" id="KW-1185">Reference proteome</keyword>
<dbReference type="RefSeq" id="WP_187777870.1">
    <property type="nucleotide sequence ID" value="NZ_JACTUZ010000018.1"/>
</dbReference>
<reference evidence="1 2" key="1">
    <citation type="journal article" date="2009" name="Int. J. Syst. Evol. Microbiol.">
        <title>Transfer of Teichococcus ludipueritiae and Muricoccus roseus to the genus Roseomonas, as Roseomonas ludipueritiae comb. nov. and Roseomonas rosea comb. nov., respectively, and emended description of the genus Roseomonas.</title>
        <authorList>
            <person name="Sanchez-Porro C."/>
            <person name="Gallego V."/>
            <person name="Busse H.J."/>
            <person name="Kampfer P."/>
            <person name="Ventosa A."/>
        </authorList>
    </citation>
    <scope>NUCLEOTIDE SEQUENCE [LARGE SCALE GENOMIC DNA]</scope>
    <source>
        <strain evidence="1 2">DSM 14915</strain>
    </source>
</reference>
<organism evidence="1 2">
    <name type="scientific">Pseudoroseomonas ludipueritiae</name>
    <dbReference type="NCBI Taxonomy" id="198093"/>
    <lineage>
        <taxon>Bacteria</taxon>
        <taxon>Pseudomonadati</taxon>
        <taxon>Pseudomonadota</taxon>
        <taxon>Alphaproteobacteria</taxon>
        <taxon>Acetobacterales</taxon>
        <taxon>Acetobacteraceae</taxon>
        <taxon>Pseudoroseomonas</taxon>
    </lineage>
</organism>
<sequence length="445" mass="49547">MNEAATGPSSAMISAISDLWRLRPPGPDNILAHPAFERLREACRDGYSNAGKKGPAFALSTALRALGLPCCLQKETGHLALSIEEAAKGLDAALRATRAKRIHLVPLDLAADLPSIAFGPAKLGRLTADELRILVDGTRLKRLYPRQDFDAERFSEFHWLVVEEAVALDQEPEARAVPVLFMDLSQDLGQIEPHKGRFPGAVEEALFFLLLAPWESWSTMAEVDWRGFRVPWVYTVDGDIFARLNTPPSPDTLSWEDRIYDDGYGGTYEEERPVELRLEDAAATELPVWDQRRWAIVEQAKQSVLFETPIVHFLVRAFLAEGVDEFLAHVTTIEAALGLRADYQKHFRVAPDRHKGMSPTKKMRGRVAGLLGGRRYADQYEQLFDLRSAFLHGRAMAAISTKERVMARSLAREVVEALILATQAGPISSREDFLDGLLDKGAPLL</sequence>
<gene>
    <name evidence="1" type="ORF">IBL25_07155</name>
</gene>
<comment type="caution">
    <text evidence="1">The sequence shown here is derived from an EMBL/GenBank/DDBJ whole genome shotgun (WGS) entry which is preliminary data.</text>
</comment>
<proteinExistence type="predicted"/>